<dbReference type="STRING" id="69.GLE_1015"/>
<protein>
    <submittedName>
        <fullName evidence="1">Uncharacterized protein</fullName>
    </submittedName>
</protein>
<accession>A0A0S2DCW3</accession>
<gene>
    <name evidence="1" type="ORF">GLE_1015</name>
</gene>
<name>A0A0S2DCW3_LYSEN</name>
<dbReference type="Proteomes" id="UP000061569">
    <property type="component" value="Chromosome"/>
</dbReference>
<dbReference type="InterPro" id="IPR032710">
    <property type="entry name" value="NTF2-like_dom_sf"/>
</dbReference>
<dbReference type="PATRIC" id="fig|69.6.peg.1003"/>
<dbReference type="SUPFAM" id="SSF54427">
    <property type="entry name" value="NTF2-like"/>
    <property type="match status" value="1"/>
</dbReference>
<evidence type="ECO:0000313" key="1">
    <source>
        <dbReference type="EMBL" id="ALN56373.1"/>
    </source>
</evidence>
<dbReference type="AlphaFoldDB" id="A0A0S2DCW3"/>
<sequence>MQSKTDANAAWALGLLDWNRAHLTHDSDLSEAAVGERFADRLVVKANGRTYEADRRAYKEFLDGFRRTIAAIDYQVHETVANEASAVLVMSARVDRLDGSVDRFEAMLLLKFDGSGRVELWQEVYVKAEGPAG</sequence>
<dbReference type="Gene3D" id="3.10.450.50">
    <property type="match status" value="1"/>
</dbReference>
<dbReference type="KEGG" id="lez:GLE_1015"/>
<reference evidence="1 2" key="1">
    <citation type="submission" date="2015-11" db="EMBL/GenBank/DDBJ databases">
        <title>Genome sequences of Lysobacter enzymogenes strain C3 and Lysobacter antibioticus ATCC 29479.</title>
        <authorList>
            <person name="Kobayashi D.Y."/>
        </authorList>
    </citation>
    <scope>NUCLEOTIDE SEQUENCE [LARGE SCALE GENOMIC DNA]</scope>
    <source>
        <strain evidence="1 2">C3</strain>
    </source>
</reference>
<dbReference type="EMBL" id="CP013140">
    <property type="protein sequence ID" value="ALN56373.1"/>
    <property type="molecule type" value="Genomic_DNA"/>
</dbReference>
<evidence type="ECO:0000313" key="2">
    <source>
        <dbReference type="Proteomes" id="UP000061569"/>
    </source>
</evidence>
<dbReference type="OrthoDB" id="8796002at2"/>
<organism evidence="1 2">
    <name type="scientific">Lysobacter enzymogenes</name>
    <dbReference type="NCBI Taxonomy" id="69"/>
    <lineage>
        <taxon>Bacteria</taxon>
        <taxon>Pseudomonadati</taxon>
        <taxon>Pseudomonadota</taxon>
        <taxon>Gammaproteobacteria</taxon>
        <taxon>Lysobacterales</taxon>
        <taxon>Lysobacteraceae</taxon>
        <taxon>Lysobacter</taxon>
    </lineage>
</organism>
<proteinExistence type="predicted"/>